<evidence type="ECO:0000259" key="2">
    <source>
        <dbReference type="Pfam" id="PF14018"/>
    </source>
</evidence>
<dbReference type="KEGG" id="nav:JQS30_11390"/>
<feature type="transmembrane region" description="Helical" evidence="1">
    <location>
        <begin position="83"/>
        <end position="108"/>
    </location>
</feature>
<sequence length="137" mass="15006">MLIVKHRQPAVTWILGIVTLGIYNLIWMAKICDEVQNVNPQGRKNVGGANAVLSCLFGFITLMIWPIINWFKFCESMKQQQQAVGIAPSFSTGVATLLVFVFGTHVIYVQSQQNLVVTTAEANAAAATHHPQQPLAA</sequence>
<feature type="transmembrane region" description="Helical" evidence="1">
    <location>
        <begin position="49"/>
        <end position="71"/>
    </location>
</feature>
<keyword evidence="4" id="KW-1185">Reference proteome</keyword>
<feature type="transmembrane region" description="Helical" evidence="1">
    <location>
        <begin position="12"/>
        <end position="29"/>
    </location>
</feature>
<evidence type="ECO:0000313" key="3">
    <source>
        <dbReference type="EMBL" id="QSB04394.1"/>
    </source>
</evidence>
<keyword evidence="1" id="KW-0812">Transmembrane</keyword>
<dbReference type="InterPro" id="IPR025328">
    <property type="entry name" value="DUF4234"/>
</dbReference>
<dbReference type="EMBL" id="CP070496">
    <property type="protein sequence ID" value="QSB04394.1"/>
    <property type="molecule type" value="Genomic_DNA"/>
</dbReference>
<organism evidence="3 4">
    <name type="scientific">Natronoglycomyces albus</name>
    <dbReference type="NCBI Taxonomy" id="2811108"/>
    <lineage>
        <taxon>Bacteria</taxon>
        <taxon>Bacillati</taxon>
        <taxon>Actinomycetota</taxon>
        <taxon>Actinomycetes</taxon>
        <taxon>Glycomycetales</taxon>
        <taxon>Glycomycetaceae</taxon>
        <taxon>Natronoglycomyces</taxon>
    </lineage>
</organism>
<evidence type="ECO:0000256" key="1">
    <source>
        <dbReference type="SAM" id="Phobius"/>
    </source>
</evidence>
<protein>
    <submittedName>
        <fullName evidence="3">DUF4234 domain-containing protein</fullName>
    </submittedName>
</protein>
<dbReference type="AlphaFoldDB" id="A0A895XGC5"/>
<keyword evidence="1" id="KW-0472">Membrane</keyword>
<proteinExistence type="predicted"/>
<accession>A0A895XGC5</accession>
<keyword evidence="1" id="KW-1133">Transmembrane helix</keyword>
<dbReference type="Pfam" id="PF14018">
    <property type="entry name" value="DUF4234"/>
    <property type="match status" value="1"/>
</dbReference>
<gene>
    <name evidence="3" type="ORF">JQS30_11390</name>
</gene>
<dbReference type="RefSeq" id="WP_213170391.1">
    <property type="nucleotide sequence ID" value="NZ_CP070496.1"/>
</dbReference>
<feature type="domain" description="DUF4234" evidence="2">
    <location>
        <begin position="10"/>
        <end position="78"/>
    </location>
</feature>
<dbReference type="Proteomes" id="UP000662939">
    <property type="component" value="Chromosome"/>
</dbReference>
<name>A0A895XGC5_9ACTN</name>
<evidence type="ECO:0000313" key="4">
    <source>
        <dbReference type="Proteomes" id="UP000662939"/>
    </source>
</evidence>
<reference evidence="3" key="1">
    <citation type="submission" date="2021-02" db="EMBL/GenBank/DDBJ databases">
        <title>Natronoglycomyces albus gen. nov., sp. nov, a haloalkaliphilic actinobacterium from a soda solonchak soil.</title>
        <authorList>
            <person name="Sorokin D.Y."/>
            <person name="Khijniak T.V."/>
            <person name="Zakharycheva A.P."/>
            <person name="Boueva O.V."/>
            <person name="Ariskina E.V."/>
            <person name="Hahnke R.L."/>
            <person name="Bunk B."/>
            <person name="Sproer C."/>
            <person name="Schumann P."/>
            <person name="Evtushenko L.I."/>
            <person name="Kublanov I.V."/>
        </authorList>
    </citation>
    <scope>NUCLEOTIDE SEQUENCE</scope>
    <source>
        <strain evidence="3">DSM 106290</strain>
    </source>
</reference>